<evidence type="ECO:0000313" key="1">
    <source>
        <dbReference type="EnsemblPlants" id="AVESA.00010b.r2.3DG0539700.2.CDS"/>
    </source>
</evidence>
<reference evidence="1" key="1">
    <citation type="submission" date="2021-05" db="EMBL/GenBank/DDBJ databases">
        <authorList>
            <person name="Scholz U."/>
            <person name="Mascher M."/>
            <person name="Fiebig A."/>
        </authorList>
    </citation>
    <scope>NUCLEOTIDE SEQUENCE [LARGE SCALE GENOMIC DNA]</scope>
</reference>
<proteinExistence type="predicted"/>
<accession>A0ACD5VZH4</accession>
<organism evidence="1 2">
    <name type="scientific">Avena sativa</name>
    <name type="common">Oat</name>
    <dbReference type="NCBI Taxonomy" id="4498"/>
    <lineage>
        <taxon>Eukaryota</taxon>
        <taxon>Viridiplantae</taxon>
        <taxon>Streptophyta</taxon>
        <taxon>Embryophyta</taxon>
        <taxon>Tracheophyta</taxon>
        <taxon>Spermatophyta</taxon>
        <taxon>Magnoliopsida</taxon>
        <taxon>Liliopsida</taxon>
        <taxon>Poales</taxon>
        <taxon>Poaceae</taxon>
        <taxon>BOP clade</taxon>
        <taxon>Pooideae</taxon>
        <taxon>Poodae</taxon>
        <taxon>Poeae</taxon>
        <taxon>Poeae Chloroplast Group 1 (Aveneae type)</taxon>
        <taxon>Aveninae</taxon>
        <taxon>Avena</taxon>
    </lineage>
</organism>
<evidence type="ECO:0000313" key="2">
    <source>
        <dbReference type="Proteomes" id="UP001732700"/>
    </source>
</evidence>
<sequence>MKKGKNICVDENKADSFLELDVDSGDQSEFESGDLLAGDIDTQLRKEKIELSQRLIELKRRREHPHEHIEGGTDVEDLFYHSDSLDESNFIQMVLPEDDPMDEPLQEKRKLPVSKGPTERAHGSKQYSKSACYVPSSDSGSDGDIRVEDDDGAVLGWALPSGRKSRANKGHLEFGEACKVTGKWVAQVCEKSMRMDTRTSIETVIETAKEKHRVEVGKVMAYRARKRALQVVLGDQIKQYIRLRDYLQTVIDTNPGSRCIVTTKQLVEHPIPNPRFHGMFYCINGTKEGFLNGCRPFIGLDGCFVKLTTGQEILAATGRDGNNNIYPFAFGLVDKEDTASWCWFLTQLKFALGGFDGKFGKYTIISDRQKNMKDESEEAWAWLSKIPVECWARETEAMRREATHQQQCHQHHLGHLQRHLHLQRHQHHLGHLQRHLHLQRHDTSETYL</sequence>
<protein>
    <submittedName>
        <fullName evidence="1">Uncharacterized protein</fullName>
    </submittedName>
</protein>
<dbReference type="EnsemblPlants" id="AVESA.00010b.r2.3DG0539700.2">
    <property type="protein sequence ID" value="AVESA.00010b.r2.3DG0539700.2.CDS"/>
    <property type="gene ID" value="AVESA.00010b.r2.3DG0539700"/>
</dbReference>
<dbReference type="Proteomes" id="UP001732700">
    <property type="component" value="Chromosome 3D"/>
</dbReference>
<name>A0ACD5VZH4_AVESA</name>
<keyword evidence="2" id="KW-1185">Reference proteome</keyword>
<reference evidence="1" key="2">
    <citation type="submission" date="2025-09" db="UniProtKB">
        <authorList>
            <consortium name="EnsemblPlants"/>
        </authorList>
    </citation>
    <scope>IDENTIFICATION</scope>
</reference>